<dbReference type="PANTHER" id="PTHR42800:SF1">
    <property type="entry name" value="EXOINULINASE INUD (AFU_ORTHOLOGUE AFUA_5G00480)"/>
    <property type="match status" value="1"/>
</dbReference>
<sequence>MGKDFRPKVHFTAPKNWINDPNGMVYLNGEYHLFYQHYPDAANWGPMHWGHAVTRDLIHWEHKPIALYPDELGYIFSGSTVYDKENISGFGKEGKPPLVAVYTNHSLEGEEVQSIAYSTDYEHFEKYYGNPVVVNDEKNDFRDPKVFYNPIMKGYSFVVAGGEEVDFYFSRNLKDWRKTGSFKAGVNGFGGICECPDCFPIETEAGTKWVLIVSIIVPKDKKGKPLAEGGHFMSHVTQYYIGDFDGSTFVDTEKFKEPLMLDFGTDNYAPVTFQNLEEKVTMGWADNWAYANETPSTEFRGKMTLARKVEMVKTTEGLRLRSIPQGIDRYKTSRREIGKDFRLGTDCFGLLLEGKGKARLCNESGEEIIVEIADNEIILDRSNAGLKEFNSVFASEEYSILRARRLDCTNNKTEIIFDTAFIEVFADGGLIPMSASVYPNNPYEKIVIDGDLRAEFYEIC</sequence>
<dbReference type="InterPro" id="IPR001362">
    <property type="entry name" value="Glyco_hydro_32"/>
</dbReference>
<dbReference type="InterPro" id="IPR013148">
    <property type="entry name" value="Glyco_hydro_32_N"/>
</dbReference>
<dbReference type="RefSeq" id="WP_208429545.1">
    <property type="nucleotide sequence ID" value="NZ_JAEPRJ010000001.1"/>
</dbReference>
<dbReference type="InterPro" id="IPR023296">
    <property type="entry name" value="Glyco_hydro_beta-prop_sf"/>
</dbReference>
<dbReference type="GO" id="GO:0016787">
    <property type="term" value="F:hydrolase activity"/>
    <property type="evidence" value="ECO:0007669"/>
    <property type="project" value="UniProtKB-KW"/>
</dbReference>
<evidence type="ECO:0000256" key="4">
    <source>
        <dbReference type="RuleBase" id="RU362110"/>
    </source>
</evidence>
<keyword evidence="8" id="KW-1185">Reference proteome</keyword>
<evidence type="ECO:0000259" key="6">
    <source>
        <dbReference type="Pfam" id="PF08244"/>
    </source>
</evidence>
<keyword evidence="2 4" id="KW-0378">Hydrolase</keyword>
<dbReference type="Gene3D" id="2.60.120.560">
    <property type="entry name" value="Exo-inulinase, domain 1"/>
    <property type="match status" value="1"/>
</dbReference>
<comment type="caution">
    <text evidence="7">The sequence shown here is derived from an EMBL/GenBank/DDBJ whole genome shotgun (WGS) entry which is preliminary data.</text>
</comment>
<dbReference type="Gene3D" id="2.115.10.20">
    <property type="entry name" value="Glycosyl hydrolase domain, family 43"/>
    <property type="match status" value="1"/>
</dbReference>
<comment type="similarity">
    <text evidence="1 4">Belongs to the glycosyl hydrolase 32 family.</text>
</comment>
<name>A0ABS1J267_9FIRM</name>
<accession>A0ABS1J267</accession>
<organism evidence="7 8">
    <name type="scientific">Catonella massiliensis</name>
    <dbReference type="NCBI Taxonomy" id="2799636"/>
    <lineage>
        <taxon>Bacteria</taxon>
        <taxon>Bacillati</taxon>
        <taxon>Bacillota</taxon>
        <taxon>Clostridia</taxon>
        <taxon>Lachnospirales</taxon>
        <taxon>Lachnospiraceae</taxon>
        <taxon>Catonella</taxon>
    </lineage>
</organism>
<dbReference type="InterPro" id="IPR013189">
    <property type="entry name" value="Glyco_hydro_32_C"/>
</dbReference>
<evidence type="ECO:0000256" key="2">
    <source>
        <dbReference type="ARBA" id="ARBA00022801"/>
    </source>
</evidence>
<dbReference type="SMART" id="SM00640">
    <property type="entry name" value="Glyco_32"/>
    <property type="match status" value="1"/>
</dbReference>
<feature type="domain" description="Glycosyl hydrolase family 32 C-terminal" evidence="6">
    <location>
        <begin position="368"/>
        <end position="446"/>
    </location>
</feature>
<evidence type="ECO:0000259" key="5">
    <source>
        <dbReference type="Pfam" id="PF00251"/>
    </source>
</evidence>
<evidence type="ECO:0000256" key="3">
    <source>
        <dbReference type="ARBA" id="ARBA00023295"/>
    </source>
</evidence>
<dbReference type="Proteomes" id="UP000604730">
    <property type="component" value="Unassembled WGS sequence"/>
</dbReference>
<dbReference type="InterPro" id="IPR013320">
    <property type="entry name" value="ConA-like_dom_sf"/>
</dbReference>
<dbReference type="Pfam" id="PF08244">
    <property type="entry name" value="Glyco_hydro_32C"/>
    <property type="match status" value="1"/>
</dbReference>
<dbReference type="EMBL" id="JAEPRJ010000001">
    <property type="protein sequence ID" value="MBK5898105.1"/>
    <property type="molecule type" value="Genomic_DNA"/>
</dbReference>
<gene>
    <name evidence="7" type="ORF">JJN12_10010</name>
</gene>
<proteinExistence type="inferred from homology"/>
<dbReference type="CDD" id="cd18622">
    <property type="entry name" value="GH32_Inu-like"/>
    <property type="match status" value="1"/>
</dbReference>
<keyword evidence="3 4" id="KW-0326">Glycosidase</keyword>
<protein>
    <submittedName>
        <fullName evidence="7">Glycoside hydrolase family 32 protein</fullName>
    </submittedName>
</protein>
<dbReference type="SUPFAM" id="SSF75005">
    <property type="entry name" value="Arabinanase/levansucrase/invertase"/>
    <property type="match status" value="1"/>
</dbReference>
<dbReference type="Pfam" id="PF00251">
    <property type="entry name" value="Glyco_hydro_32N"/>
    <property type="match status" value="1"/>
</dbReference>
<reference evidence="7 8" key="1">
    <citation type="submission" date="2021-01" db="EMBL/GenBank/DDBJ databases">
        <title>Isolation and description of Catonella massiliensis sp. nov., a novel Catonella species, isolated from a stable periodontitis subject.</title>
        <authorList>
            <person name="Antezack A."/>
            <person name="Boxberger M."/>
            <person name="La Scola B."/>
            <person name="Monnet-Corti V."/>
        </authorList>
    </citation>
    <scope>NUCLEOTIDE SEQUENCE [LARGE SCALE GENOMIC DNA]</scope>
    <source>
        <strain evidence="7 8">Marseille-Q4567</strain>
    </source>
</reference>
<feature type="domain" description="Glycosyl hydrolase family 32 N-terminal" evidence="5">
    <location>
        <begin position="10"/>
        <end position="317"/>
    </location>
</feature>
<evidence type="ECO:0000313" key="8">
    <source>
        <dbReference type="Proteomes" id="UP000604730"/>
    </source>
</evidence>
<evidence type="ECO:0000313" key="7">
    <source>
        <dbReference type="EMBL" id="MBK5898105.1"/>
    </source>
</evidence>
<dbReference type="SUPFAM" id="SSF49899">
    <property type="entry name" value="Concanavalin A-like lectins/glucanases"/>
    <property type="match status" value="1"/>
</dbReference>
<dbReference type="PANTHER" id="PTHR42800">
    <property type="entry name" value="EXOINULINASE INUD (AFU_ORTHOLOGUE AFUA_5G00480)"/>
    <property type="match status" value="1"/>
</dbReference>
<evidence type="ECO:0000256" key="1">
    <source>
        <dbReference type="ARBA" id="ARBA00009902"/>
    </source>
</evidence>